<feature type="signal peptide" evidence="1">
    <location>
        <begin position="1"/>
        <end position="20"/>
    </location>
</feature>
<proteinExistence type="predicted"/>
<dbReference type="Proteomes" id="UP000184330">
    <property type="component" value="Unassembled WGS sequence"/>
</dbReference>
<evidence type="ECO:0000259" key="2">
    <source>
        <dbReference type="SMART" id="SM01111"/>
    </source>
</evidence>
<gene>
    <name evidence="3" type="ORF">PAC_03299</name>
</gene>
<name>A0A1L7WKX8_9HELO</name>
<evidence type="ECO:0000313" key="4">
    <source>
        <dbReference type="Proteomes" id="UP000184330"/>
    </source>
</evidence>
<dbReference type="EMBL" id="FJOG01000003">
    <property type="protein sequence ID" value="CZR53421.1"/>
    <property type="molecule type" value="Genomic_DNA"/>
</dbReference>
<feature type="domain" description="Cyanovirin-N" evidence="2">
    <location>
        <begin position="40"/>
        <end position="152"/>
    </location>
</feature>
<evidence type="ECO:0000256" key="1">
    <source>
        <dbReference type="SAM" id="SignalP"/>
    </source>
</evidence>
<keyword evidence="4" id="KW-1185">Reference proteome</keyword>
<protein>
    <recommendedName>
        <fullName evidence="2">Cyanovirin-N domain-containing protein</fullName>
    </recommendedName>
</protein>
<dbReference type="Gene3D" id="2.30.60.10">
    <property type="entry name" value="Cyanovirin-N"/>
    <property type="match status" value="2"/>
</dbReference>
<evidence type="ECO:0000313" key="3">
    <source>
        <dbReference type="EMBL" id="CZR53421.1"/>
    </source>
</evidence>
<sequence length="200" mass="22311">MKFFNSVLAISVLFPSLISSSPVPEPNPTADPSPSIEKRNFKDSCNNIGFDGRYLTADCRTFAGNYIHNNVDLNNCIADFRGVLRHPGYVLPLLRPLPQRQDSQVNARTGSTGRVRLWGYLTADCRTFAGNYIHNNVDLNNCIADFRGVLRHPGSGFASQCQNWQHWASTIMGIHKITKSPILSHLFVALNSLASRHKNE</sequence>
<dbReference type="SUPFAM" id="SSF51322">
    <property type="entry name" value="Cyanovirin-N"/>
    <property type="match status" value="2"/>
</dbReference>
<dbReference type="InterPro" id="IPR036673">
    <property type="entry name" value="Cyanovirin-N_sf"/>
</dbReference>
<organism evidence="3 4">
    <name type="scientific">Phialocephala subalpina</name>
    <dbReference type="NCBI Taxonomy" id="576137"/>
    <lineage>
        <taxon>Eukaryota</taxon>
        <taxon>Fungi</taxon>
        <taxon>Dikarya</taxon>
        <taxon>Ascomycota</taxon>
        <taxon>Pezizomycotina</taxon>
        <taxon>Leotiomycetes</taxon>
        <taxon>Helotiales</taxon>
        <taxon>Mollisiaceae</taxon>
        <taxon>Phialocephala</taxon>
        <taxon>Phialocephala fortinii species complex</taxon>
    </lineage>
</organism>
<dbReference type="Pfam" id="PF08881">
    <property type="entry name" value="CVNH"/>
    <property type="match status" value="2"/>
</dbReference>
<dbReference type="SMART" id="SM01111">
    <property type="entry name" value="CVNH"/>
    <property type="match status" value="1"/>
</dbReference>
<accession>A0A1L7WKX8</accession>
<dbReference type="InterPro" id="IPR011058">
    <property type="entry name" value="Cyanovirin-N"/>
</dbReference>
<dbReference type="OrthoDB" id="10519442at2759"/>
<dbReference type="AlphaFoldDB" id="A0A1L7WKX8"/>
<keyword evidence="1" id="KW-0732">Signal</keyword>
<feature type="chain" id="PRO_5013381263" description="Cyanovirin-N domain-containing protein" evidence="1">
    <location>
        <begin position="21"/>
        <end position="200"/>
    </location>
</feature>
<reference evidence="3 4" key="1">
    <citation type="submission" date="2016-03" db="EMBL/GenBank/DDBJ databases">
        <authorList>
            <person name="Ploux O."/>
        </authorList>
    </citation>
    <scope>NUCLEOTIDE SEQUENCE [LARGE SCALE GENOMIC DNA]</scope>
    <source>
        <strain evidence="3 4">UAMH 11012</strain>
    </source>
</reference>